<comment type="caution">
    <text evidence="2">The sequence shown here is derived from an EMBL/GenBank/DDBJ whole genome shotgun (WGS) entry which is preliminary data.</text>
</comment>
<gene>
    <name evidence="2" type="ORF">GCM10007933_13300</name>
</gene>
<dbReference type="EMBL" id="BSPX01000014">
    <property type="protein sequence ID" value="GLT21876.1"/>
    <property type="molecule type" value="Genomic_DNA"/>
</dbReference>
<evidence type="ECO:0000313" key="2">
    <source>
        <dbReference type="EMBL" id="GLT21876.1"/>
    </source>
</evidence>
<feature type="transmembrane region" description="Helical" evidence="1">
    <location>
        <begin position="60"/>
        <end position="81"/>
    </location>
</feature>
<reference evidence="3" key="1">
    <citation type="journal article" date="2019" name="Int. J. Syst. Evol. Microbiol.">
        <title>The Global Catalogue of Microorganisms (GCM) 10K type strain sequencing project: providing services to taxonomists for standard genome sequencing and annotation.</title>
        <authorList>
            <consortium name="The Broad Institute Genomics Platform"/>
            <consortium name="The Broad Institute Genome Sequencing Center for Infectious Disease"/>
            <person name="Wu L."/>
            <person name="Ma J."/>
        </authorList>
    </citation>
    <scope>NUCLEOTIDE SEQUENCE [LARGE SCALE GENOMIC DNA]</scope>
    <source>
        <strain evidence="3">NBRC 102407</strain>
    </source>
</reference>
<dbReference type="InterPro" id="IPR018692">
    <property type="entry name" value="DUF2189"/>
</dbReference>
<evidence type="ECO:0008006" key="4">
    <source>
        <dbReference type="Google" id="ProtNLM"/>
    </source>
</evidence>
<feature type="transmembrane region" description="Helical" evidence="1">
    <location>
        <begin position="107"/>
        <end position="132"/>
    </location>
</feature>
<keyword evidence="1" id="KW-0812">Transmembrane</keyword>
<name>A0ABQ6F9D9_9RHOO</name>
<feature type="transmembrane region" description="Helical" evidence="1">
    <location>
        <begin position="198"/>
        <end position="228"/>
    </location>
</feature>
<organism evidence="2 3">
    <name type="scientific">Zoogloea oryzae</name>
    <dbReference type="NCBI Taxonomy" id="310767"/>
    <lineage>
        <taxon>Bacteria</taxon>
        <taxon>Pseudomonadati</taxon>
        <taxon>Pseudomonadota</taxon>
        <taxon>Betaproteobacteria</taxon>
        <taxon>Rhodocyclales</taxon>
        <taxon>Zoogloeaceae</taxon>
        <taxon>Zoogloea</taxon>
    </lineage>
</organism>
<feature type="transmembrane region" description="Helical" evidence="1">
    <location>
        <begin position="33"/>
        <end position="54"/>
    </location>
</feature>
<sequence>MSDQLVPCRIAVATVFTAVADGWAAFRERPASAVAFAAVFAVIGLGIFGALAYFGLSAMMLPFAGGFLLVGPAVLAGFFGLRRAGAAGRRPGFADVLAGFRQAPRGLWVLAGVCTLLLLIWLTDAATVYSFMIGGTTPDAGQVARFHAWTSLMGAVLAFIVFNITAFAVPLLFDGRAQLVGAVTASVRGVFTNPRPMLVWAVLLAGAIIATILFPPLLLVSLPCLAFASDLLYLQVFPPAGG</sequence>
<keyword evidence="3" id="KW-1185">Reference proteome</keyword>
<proteinExistence type="predicted"/>
<dbReference type="Proteomes" id="UP001157167">
    <property type="component" value="Unassembled WGS sequence"/>
</dbReference>
<evidence type="ECO:0000313" key="3">
    <source>
        <dbReference type="Proteomes" id="UP001157167"/>
    </source>
</evidence>
<accession>A0ABQ6F9D9</accession>
<feature type="transmembrane region" description="Helical" evidence="1">
    <location>
        <begin position="152"/>
        <end position="173"/>
    </location>
</feature>
<dbReference type="Pfam" id="PF09955">
    <property type="entry name" value="DUF2189"/>
    <property type="match status" value="1"/>
</dbReference>
<evidence type="ECO:0000256" key="1">
    <source>
        <dbReference type="SAM" id="Phobius"/>
    </source>
</evidence>
<dbReference type="RefSeq" id="WP_284187261.1">
    <property type="nucleotide sequence ID" value="NZ_BSPX01000014.1"/>
</dbReference>
<keyword evidence="1" id="KW-0472">Membrane</keyword>
<protein>
    <recommendedName>
        <fullName evidence="4">DUF2189 domain-containing protein</fullName>
    </recommendedName>
</protein>
<keyword evidence="1" id="KW-1133">Transmembrane helix</keyword>